<organism evidence="8 9">
    <name type="scientific">Allosphingosinicella humi</name>
    <dbReference type="NCBI Taxonomy" id="2068657"/>
    <lineage>
        <taxon>Bacteria</taxon>
        <taxon>Pseudomonadati</taxon>
        <taxon>Pseudomonadota</taxon>
        <taxon>Alphaproteobacteria</taxon>
        <taxon>Sphingomonadales</taxon>
        <taxon>Sphingomonadaceae</taxon>
        <taxon>Allosphingosinicella</taxon>
    </lineage>
</organism>
<feature type="domain" description="Heavy metal binding" evidence="3">
    <location>
        <begin position="54"/>
        <end position="80"/>
    </location>
</feature>
<dbReference type="GO" id="GO:0060003">
    <property type="term" value="P:copper ion export"/>
    <property type="evidence" value="ECO:0007669"/>
    <property type="project" value="TreeGrafter"/>
</dbReference>
<dbReference type="InterPro" id="IPR006143">
    <property type="entry name" value="RND_pump_MFP"/>
</dbReference>
<dbReference type="Gene3D" id="2.40.50.320">
    <property type="entry name" value="Copper binding periplasmic protein CusF"/>
    <property type="match status" value="1"/>
</dbReference>
<dbReference type="Pfam" id="PF19335">
    <property type="entry name" value="HMBD"/>
    <property type="match status" value="1"/>
</dbReference>
<dbReference type="EMBL" id="QFFF01000001">
    <property type="protein sequence ID" value="PWG03808.1"/>
    <property type="molecule type" value="Genomic_DNA"/>
</dbReference>
<dbReference type="Gene3D" id="6.10.140.730">
    <property type="match status" value="1"/>
</dbReference>
<dbReference type="GO" id="GO:0030288">
    <property type="term" value="C:outer membrane-bounded periplasmic space"/>
    <property type="evidence" value="ECO:0007669"/>
    <property type="project" value="TreeGrafter"/>
</dbReference>
<evidence type="ECO:0000259" key="6">
    <source>
        <dbReference type="Pfam" id="PF25954"/>
    </source>
</evidence>
<dbReference type="InterPro" id="IPR058790">
    <property type="entry name" value="BSH_CusB"/>
</dbReference>
<keyword evidence="2" id="KW-0813">Transport</keyword>
<dbReference type="AlphaFoldDB" id="A0A2U2J641"/>
<dbReference type="OrthoDB" id="9806939at2"/>
<dbReference type="InterPro" id="IPR045800">
    <property type="entry name" value="HMBD"/>
</dbReference>
<dbReference type="GO" id="GO:0022857">
    <property type="term" value="F:transmembrane transporter activity"/>
    <property type="evidence" value="ECO:0007669"/>
    <property type="project" value="InterPro"/>
</dbReference>
<dbReference type="InterPro" id="IPR058791">
    <property type="entry name" value="3HB_CusB"/>
</dbReference>
<feature type="domain" description="CusB-like barrel-sandwich hybrid" evidence="5">
    <location>
        <begin position="131"/>
        <end position="250"/>
    </location>
</feature>
<dbReference type="Pfam" id="PF11604">
    <property type="entry name" value="CusF_Ec"/>
    <property type="match status" value="1"/>
</dbReference>
<dbReference type="Pfam" id="PF25869">
    <property type="entry name" value="3HB_CusB"/>
    <property type="match status" value="1"/>
</dbReference>
<feature type="domain" description="CusB-like beta-barrel" evidence="6">
    <location>
        <begin position="254"/>
        <end position="330"/>
    </location>
</feature>
<evidence type="ECO:0000256" key="2">
    <source>
        <dbReference type="ARBA" id="ARBA00022448"/>
    </source>
</evidence>
<accession>A0A2U2J641</accession>
<dbReference type="NCBIfam" id="TIGR01730">
    <property type="entry name" value="RND_mfp"/>
    <property type="match status" value="1"/>
</dbReference>
<comment type="caution">
    <text evidence="8">The sequence shown here is derived from an EMBL/GenBank/DDBJ whole genome shotgun (WGS) entry which is preliminary data.</text>
</comment>
<dbReference type="SUPFAM" id="SSF111369">
    <property type="entry name" value="HlyD-like secretion proteins"/>
    <property type="match status" value="1"/>
</dbReference>
<evidence type="ECO:0000259" key="5">
    <source>
        <dbReference type="Pfam" id="PF25919"/>
    </source>
</evidence>
<evidence type="ECO:0000259" key="4">
    <source>
        <dbReference type="Pfam" id="PF25869"/>
    </source>
</evidence>
<dbReference type="InterPro" id="IPR021647">
    <property type="entry name" value="CusF_Ec"/>
</dbReference>
<dbReference type="Gene3D" id="2.40.30.170">
    <property type="match status" value="1"/>
</dbReference>
<keyword evidence="9" id="KW-1185">Reference proteome</keyword>
<dbReference type="FunFam" id="2.40.30.170:FF:000010">
    <property type="entry name" value="Efflux RND transporter periplasmic adaptor subunit"/>
    <property type="match status" value="1"/>
</dbReference>
<dbReference type="Proteomes" id="UP000245916">
    <property type="component" value="Unassembled WGS sequence"/>
</dbReference>
<dbReference type="InterPro" id="IPR042230">
    <property type="entry name" value="CusF_sf"/>
</dbReference>
<proteinExistence type="inferred from homology"/>
<name>A0A2U2J641_9SPHN</name>
<dbReference type="GO" id="GO:0016020">
    <property type="term" value="C:membrane"/>
    <property type="evidence" value="ECO:0007669"/>
    <property type="project" value="InterPro"/>
</dbReference>
<protein>
    <submittedName>
        <fullName evidence="8">Efflux RND transporter periplasmic adaptor subunit</fullName>
    </submittedName>
</protein>
<dbReference type="Pfam" id="PF25975">
    <property type="entry name" value="CzcB_C"/>
    <property type="match status" value="1"/>
</dbReference>
<sequence>MIVAGLALAISTAGVGYWAGSSGVFTENGSPAGAVEGETIDGVVQDGSGRKVLYWYDPMIPMERYDAPGKSSMNMELIPKYADEAADGGVRVSPAMAQSLGVRIGEAQVRDLAPIVQGVGRVQIDERLIEEVQTFAPGFVEGLAVRAEGEPVRAGTRIASVYSPELLTAQHEYKSLLGMSRDVAPPSLRQAARSRLRLLGLSIGAIQRLEGGGAPQRTYAVTAPASGIVTEIGARPGARVEPGQSIVTIAGLSRVWVVAEIPEAALGEVKVGQPVRVTFAAYPGEVREGRVDYIYPSLNPETRTARVRVTLANPDLRLKEGMFANVTVQGTGGTTLTVPSEAVIATGDRTVVITRRDGAFVPVEVRTGTVANGFTEIVDGLEPGDDVVLSGQFLIDSEASLSGVIDRLEAAAPTADEAAARLARGTGTIQSLDSTQRRITIAHGPIPTMNWPAMTMTFGVRQAEMLRGFKRGDRVDFAFPKTQQGGFYVIEQLSRDAGR</sequence>
<comment type="similarity">
    <text evidence="1">Belongs to the membrane fusion protein (MFP) (TC 8.A.1) family.</text>
</comment>
<dbReference type="Pfam" id="PF25919">
    <property type="entry name" value="BSH_CusB"/>
    <property type="match status" value="1"/>
</dbReference>
<feature type="domain" description="CzcB-like C-terminal circularly permuted SH3-like" evidence="7">
    <location>
        <begin position="336"/>
        <end position="395"/>
    </location>
</feature>
<dbReference type="InterPro" id="IPR051909">
    <property type="entry name" value="MFP_Cation_Efflux"/>
</dbReference>
<dbReference type="PANTHER" id="PTHR30097:SF15">
    <property type="entry name" value="CATION EFFLUX SYSTEM PROTEIN CUSB"/>
    <property type="match status" value="1"/>
</dbReference>
<reference evidence="8 9" key="1">
    <citation type="submission" date="2018-05" db="EMBL/GenBank/DDBJ databases">
        <title>Genome of Sphingosinicella humi QZX222.</title>
        <authorList>
            <person name="Qiao Z."/>
            <person name="Wang G."/>
        </authorList>
    </citation>
    <scope>NUCLEOTIDE SEQUENCE [LARGE SCALE GENOMIC DNA]</scope>
    <source>
        <strain evidence="8 9">QZX222</strain>
    </source>
</reference>
<dbReference type="GO" id="GO:0046914">
    <property type="term" value="F:transition metal ion binding"/>
    <property type="evidence" value="ECO:0007669"/>
    <property type="project" value="TreeGrafter"/>
</dbReference>
<evidence type="ECO:0000256" key="1">
    <source>
        <dbReference type="ARBA" id="ARBA00009477"/>
    </source>
</evidence>
<dbReference type="Pfam" id="PF25954">
    <property type="entry name" value="Beta-barrel_RND_2"/>
    <property type="match status" value="1"/>
</dbReference>
<dbReference type="InterPro" id="IPR058792">
    <property type="entry name" value="Beta-barrel_RND_2"/>
</dbReference>
<feature type="domain" description="CusB-like three alpha-helical bundle" evidence="4">
    <location>
        <begin position="165"/>
        <end position="216"/>
    </location>
</feature>
<dbReference type="InterPro" id="IPR058649">
    <property type="entry name" value="CzcB_C"/>
</dbReference>
<evidence type="ECO:0000313" key="9">
    <source>
        <dbReference type="Proteomes" id="UP000245916"/>
    </source>
</evidence>
<evidence type="ECO:0000259" key="7">
    <source>
        <dbReference type="Pfam" id="PF25975"/>
    </source>
</evidence>
<evidence type="ECO:0000259" key="3">
    <source>
        <dbReference type="Pfam" id="PF19335"/>
    </source>
</evidence>
<gene>
    <name evidence="8" type="ORF">DF286_03035</name>
</gene>
<evidence type="ECO:0000313" key="8">
    <source>
        <dbReference type="EMBL" id="PWG03808.1"/>
    </source>
</evidence>
<dbReference type="GO" id="GO:0015679">
    <property type="term" value="P:plasma membrane copper ion transport"/>
    <property type="evidence" value="ECO:0007669"/>
    <property type="project" value="TreeGrafter"/>
</dbReference>
<dbReference type="Gene3D" id="2.40.420.20">
    <property type="match status" value="1"/>
</dbReference>
<dbReference type="PANTHER" id="PTHR30097">
    <property type="entry name" value="CATION EFFLUX SYSTEM PROTEIN CUSB"/>
    <property type="match status" value="1"/>
</dbReference>